<dbReference type="AlphaFoldDB" id="A0A913XFH1"/>
<evidence type="ECO:0000313" key="3">
    <source>
        <dbReference type="Proteomes" id="UP000887567"/>
    </source>
</evidence>
<evidence type="ECO:0000259" key="1">
    <source>
        <dbReference type="PROSITE" id="PS50802"/>
    </source>
</evidence>
<dbReference type="InterPro" id="IPR003323">
    <property type="entry name" value="OTU_dom"/>
</dbReference>
<dbReference type="RefSeq" id="XP_020903386.1">
    <property type="nucleotide sequence ID" value="XM_021047727.1"/>
</dbReference>
<dbReference type="Proteomes" id="UP000887567">
    <property type="component" value="Unplaced"/>
</dbReference>
<dbReference type="EnsemblMetazoa" id="XM_021047727.1">
    <property type="protein sequence ID" value="XP_020903386.1"/>
    <property type="gene ID" value="LOC110241820"/>
</dbReference>
<proteinExistence type="predicted"/>
<dbReference type="Pfam" id="PF02338">
    <property type="entry name" value="OTU"/>
    <property type="match status" value="1"/>
</dbReference>
<dbReference type="InterPro" id="IPR038765">
    <property type="entry name" value="Papain-like_cys_pep_sf"/>
</dbReference>
<dbReference type="SUPFAM" id="SSF54001">
    <property type="entry name" value="Cysteine proteinases"/>
    <property type="match status" value="1"/>
</dbReference>
<reference evidence="2" key="1">
    <citation type="submission" date="2022-11" db="UniProtKB">
        <authorList>
            <consortium name="EnsemblMetazoa"/>
        </authorList>
    </citation>
    <scope>IDENTIFICATION</scope>
</reference>
<dbReference type="KEGG" id="epa:110241820"/>
<dbReference type="GeneID" id="110241820"/>
<dbReference type="OMA" id="IPKVFIW"/>
<sequence>MKNHYKYLYFMLPFFLLPHYHQCVILGEEESKILEEVVEEFKKSPTDSKYDHVVHLPINKAHLIPKVFIWCPLMHYNIALRCPVCNSPLKVQSFAKAVNSLKSKERAPRLIYDIGGNILLIQTYYICLKKDKHHAYMSATSEILQKLPRNIAKRLPFILHYKSGFSNDLLDFLLVSVNMGHTFQEVTELIATMNYRKFVERNNLAGVVEVNKSFQDNILYSFTSGDKLMHVFLCDFDQKKEAYKKCLNSVSCNTLVIDTSYKMEKKCKVKGPAIDSFQEMHLDKLFLGLNENGEVVLWKPIKAKGFEDIKDALLQFKHRLDANNQELNTILASDCCVNREAYQQVFPTVVVKMGIVHAIKSVTDTLPKEHPDTMVFAHKLLQIFSSSTSEDQRSEETVSPLEIEANLDILLTNWRSQLSEGTMDALDTLRQHIRQGCLSGIPPGEGTEKIDALHRYIHKSFLARVTVITPQMAFAIFTCLVYAWNCKKQCKDLFKGKKVIPVMPIEAYDIKTKPSTNDVVDNSKIDIKALAGNTCSGVEPLVIECYLESESSCSMLVITADVLEFMFIRLLHIQDLINAFKEKCQKSFGVSEIPIFSSSFGVTPYMKVNSQSSEQDINSKTLHKNLAEYGLQLDKVPGDGNCLFRSIVCQIEKLKPSCPELRTFLESLGMGKTQDEDTTKLRELFVSELQTNFIGYKDWIDVSNMNFEHDLKKFSEEGFFASDIGDLCIKVCANVLQVPIIVIPSLANVKFIPFLPSKFTSAYPVYIAYNHSAPGHYDATNEIQVPNPGQNKCRCGRRKKYSNESSTISCDPKDTRCPCVLAKLPCVYCQCFNCQNKPVSGTPLSCRCNTSRKRNDKSACLNKERASCCCAKAGLPCTTKCYCNGCGNGKPEETQENVVDGETPRKKRKGYKLKPALVKGDSEEVTRNSEWTEQELICLMVCKEVLDACNVEQNVHNVSQVYSYIAKSKNNADLGLSISVKDQGEIQNKLQFLRTGIPVVTDLVAMTTNTVMTA</sequence>
<organism evidence="2 3">
    <name type="scientific">Exaiptasia diaphana</name>
    <name type="common">Tropical sea anemone</name>
    <name type="synonym">Aiptasia pulchella</name>
    <dbReference type="NCBI Taxonomy" id="2652724"/>
    <lineage>
        <taxon>Eukaryota</taxon>
        <taxon>Metazoa</taxon>
        <taxon>Cnidaria</taxon>
        <taxon>Anthozoa</taxon>
        <taxon>Hexacorallia</taxon>
        <taxon>Actiniaria</taxon>
        <taxon>Aiptasiidae</taxon>
        <taxon>Exaiptasia</taxon>
    </lineage>
</organism>
<keyword evidence="3" id="KW-1185">Reference proteome</keyword>
<accession>A0A913XFH1</accession>
<dbReference type="OrthoDB" id="5987925at2759"/>
<dbReference type="PROSITE" id="PS50802">
    <property type="entry name" value="OTU"/>
    <property type="match status" value="1"/>
</dbReference>
<evidence type="ECO:0000313" key="2">
    <source>
        <dbReference type="EnsemblMetazoa" id="XP_020903386.1"/>
    </source>
</evidence>
<protein>
    <recommendedName>
        <fullName evidence="1">OTU domain-containing protein</fullName>
    </recommendedName>
</protein>
<name>A0A913XFH1_EXADI</name>
<feature type="domain" description="OTU" evidence="1">
    <location>
        <begin position="631"/>
        <end position="765"/>
    </location>
</feature>
<dbReference type="Gene3D" id="3.90.70.80">
    <property type="match status" value="1"/>
</dbReference>
<dbReference type="CDD" id="cd22744">
    <property type="entry name" value="OTU"/>
    <property type="match status" value="1"/>
</dbReference>